<evidence type="ECO:0000256" key="3">
    <source>
        <dbReference type="ARBA" id="ARBA00005189"/>
    </source>
</evidence>
<keyword evidence="4" id="KW-0444">Lipid biosynthesis</keyword>
<evidence type="ECO:0000256" key="11">
    <source>
        <dbReference type="ARBA" id="ARBA00023209"/>
    </source>
</evidence>
<evidence type="ECO:0000256" key="5">
    <source>
        <dbReference type="ARBA" id="ARBA00022679"/>
    </source>
</evidence>
<dbReference type="OMA" id="NAWVSRY"/>
<evidence type="ECO:0000256" key="6">
    <source>
        <dbReference type="ARBA" id="ARBA00022692"/>
    </source>
</evidence>
<feature type="transmembrane region" description="Helical" evidence="18">
    <location>
        <begin position="401"/>
        <end position="420"/>
    </location>
</feature>
<organism evidence="19 20">
    <name type="scientific">Rhizopus microsporus</name>
    <dbReference type="NCBI Taxonomy" id="58291"/>
    <lineage>
        <taxon>Eukaryota</taxon>
        <taxon>Fungi</taxon>
        <taxon>Fungi incertae sedis</taxon>
        <taxon>Mucoromycota</taxon>
        <taxon>Mucoromycotina</taxon>
        <taxon>Mucoromycetes</taxon>
        <taxon>Mucorales</taxon>
        <taxon>Mucorineae</taxon>
        <taxon>Rhizopodaceae</taxon>
        <taxon>Rhizopus</taxon>
    </lineage>
</organism>
<reference evidence="19 20" key="1">
    <citation type="journal article" date="2016" name="Proc. Natl. Acad. Sci. U.S.A.">
        <title>Lipid metabolic changes in an early divergent fungus govern the establishment of a mutualistic symbiosis with endobacteria.</title>
        <authorList>
            <person name="Lastovetsky O.A."/>
            <person name="Gaspar M.L."/>
            <person name="Mondo S.J."/>
            <person name="LaButti K.M."/>
            <person name="Sandor L."/>
            <person name="Grigoriev I.V."/>
            <person name="Henry S.A."/>
            <person name="Pawlowska T.E."/>
        </authorList>
    </citation>
    <scope>NUCLEOTIDE SEQUENCE [LARGE SCALE GENOMIC DNA]</scope>
    <source>
        <strain evidence="19 20">ATCC 11559</strain>
    </source>
</reference>
<dbReference type="GO" id="GO:0047184">
    <property type="term" value="F:1-acylglycerophosphocholine O-acyltransferase activity"/>
    <property type="evidence" value="ECO:0007669"/>
    <property type="project" value="UniProtKB-EC"/>
</dbReference>
<keyword evidence="9" id="KW-0443">Lipid metabolism</keyword>
<feature type="transmembrane region" description="Helical" evidence="18">
    <location>
        <begin position="98"/>
        <end position="118"/>
    </location>
</feature>
<keyword evidence="7" id="KW-0256">Endoplasmic reticulum</keyword>
<dbReference type="EC" id="2.3.1.n6" evidence="16"/>
<feature type="transmembrane region" description="Helical" evidence="18">
    <location>
        <begin position="471"/>
        <end position="494"/>
    </location>
</feature>
<evidence type="ECO:0000256" key="13">
    <source>
        <dbReference type="ARBA" id="ARBA00023315"/>
    </source>
</evidence>
<evidence type="ECO:0000256" key="17">
    <source>
        <dbReference type="ARBA" id="ARBA00039721"/>
    </source>
</evidence>
<evidence type="ECO:0000256" key="14">
    <source>
        <dbReference type="ARBA" id="ARBA00025707"/>
    </source>
</evidence>
<dbReference type="GO" id="GO:0016020">
    <property type="term" value="C:membrane"/>
    <property type="evidence" value="ECO:0007669"/>
    <property type="project" value="UniProtKB-SubCell"/>
</dbReference>
<keyword evidence="12" id="KW-1208">Phospholipid metabolism</keyword>
<evidence type="ECO:0000256" key="12">
    <source>
        <dbReference type="ARBA" id="ARBA00023264"/>
    </source>
</evidence>
<keyword evidence="11" id="KW-0594">Phospholipid biosynthesis</keyword>
<dbReference type="EC" id="2.3.1.23" evidence="15"/>
<keyword evidence="13" id="KW-0012">Acyltransferase</keyword>
<comment type="pathway">
    <text evidence="14">Phospholipid metabolism.</text>
</comment>
<evidence type="ECO:0000256" key="4">
    <source>
        <dbReference type="ARBA" id="ARBA00022516"/>
    </source>
</evidence>
<accession>A0A1X0S8C3</accession>
<dbReference type="Proteomes" id="UP000242381">
    <property type="component" value="Unassembled WGS sequence"/>
</dbReference>
<sequence>MNIITALLSRVIGLPEPTLRLLSTILLAYPPAFYYKKLYLSQDSLKSTREDRNQYILFAGLALSFFFNGFHIYHSLVTTAVSYGLCFILGEQMNDRKLALMTVWGFNALYLLVGYYYMQTDDYDITWTMSQCILCLRMMGFGFDYYDGRKKFTVAGAPTEKQADKNEDHTQAAIRSTEKAKPPVVLPLSFRADTPLTDLPDLKEVFAYAHFPAAFLVGPQFSFSLYRKWLNDDERQLNAEEHEEKERAQVAYIIRCVLLAAVYLGLQQTIGARYNTSYLLTDEYRSLCLLKRAFVFIVAGKFAYNKYIGIWLLTEGAIAAFGISYEGFDMAGLAQFRGLANTLPGTFETATSIDHIIGSFNINTNLWSKYYVFKRLKFLGSKLASQFGTLAFLAIWHGFHWMYFLTFLLEFLFVLCESILRRRLLPHVQPYTKQNEIYFYLWKLVAWATCQATCAYGIVGFELLKVGRAWTAYKSVGFIGHIAIVAIITADKYLPKNLGAPKMKKK</sequence>
<keyword evidence="6 18" id="KW-0812">Transmembrane</keyword>
<evidence type="ECO:0000256" key="9">
    <source>
        <dbReference type="ARBA" id="ARBA00023098"/>
    </source>
</evidence>
<dbReference type="GO" id="GO:0006656">
    <property type="term" value="P:phosphatidylcholine biosynthetic process"/>
    <property type="evidence" value="ECO:0007669"/>
    <property type="project" value="TreeGrafter"/>
</dbReference>
<protein>
    <recommendedName>
        <fullName evidence="17">Lysophospholipid acyltransferase 5</fullName>
        <ecNumber evidence="15">2.3.1.23</ecNumber>
        <ecNumber evidence="16">2.3.1.n6</ecNumber>
    </recommendedName>
</protein>
<evidence type="ECO:0000313" key="19">
    <source>
        <dbReference type="EMBL" id="ORE20597.1"/>
    </source>
</evidence>
<dbReference type="InterPro" id="IPR004299">
    <property type="entry name" value="MBOAT_fam"/>
</dbReference>
<keyword evidence="8 18" id="KW-1133">Transmembrane helix</keyword>
<evidence type="ECO:0000256" key="15">
    <source>
        <dbReference type="ARBA" id="ARBA00026120"/>
    </source>
</evidence>
<keyword evidence="10 18" id="KW-0472">Membrane</keyword>
<evidence type="ECO:0000256" key="18">
    <source>
        <dbReference type="SAM" id="Phobius"/>
    </source>
</evidence>
<proteinExistence type="predicted"/>
<evidence type="ECO:0000313" key="20">
    <source>
        <dbReference type="Proteomes" id="UP000242381"/>
    </source>
</evidence>
<dbReference type="Pfam" id="PF03062">
    <property type="entry name" value="MBOAT"/>
    <property type="match status" value="1"/>
</dbReference>
<dbReference type="GO" id="GO:0030258">
    <property type="term" value="P:lipid modification"/>
    <property type="evidence" value="ECO:0007669"/>
    <property type="project" value="TreeGrafter"/>
</dbReference>
<evidence type="ECO:0000256" key="7">
    <source>
        <dbReference type="ARBA" id="ARBA00022824"/>
    </source>
</evidence>
<dbReference type="PANTHER" id="PTHR13906:SF14">
    <property type="entry name" value="LYSOPHOSPHOLIPID ACYLTRANSFERASE 5"/>
    <property type="match status" value="1"/>
</dbReference>
<feature type="transmembrane region" description="Helical" evidence="18">
    <location>
        <begin position="440"/>
        <end position="459"/>
    </location>
</feature>
<dbReference type="VEuPathDB" id="FungiDB:BCV72DRAFT_197867"/>
<dbReference type="InterPro" id="IPR049941">
    <property type="entry name" value="LPLAT_7/PORCN-like"/>
</dbReference>
<dbReference type="GO" id="GO:0005783">
    <property type="term" value="C:endoplasmic reticulum"/>
    <property type="evidence" value="ECO:0007669"/>
    <property type="project" value="UniProtKB-SubCell"/>
</dbReference>
<dbReference type="GO" id="GO:0071617">
    <property type="term" value="F:lysophospholipid acyltransferase activity"/>
    <property type="evidence" value="ECO:0007669"/>
    <property type="project" value="TreeGrafter"/>
</dbReference>
<feature type="transmembrane region" description="Helical" evidence="18">
    <location>
        <begin position="55"/>
        <end position="73"/>
    </location>
</feature>
<comment type="pathway">
    <text evidence="3">Lipid metabolism.</text>
</comment>
<evidence type="ECO:0000256" key="8">
    <source>
        <dbReference type="ARBA" id="ARBA00022989"/>
    </source>
</evidence>
<comment type="subcellular location">
    <subcellularLocation>
        <location evidence="2">Endoplasmic reticulum</location>
    </subcellularLocation>
    <subcellularLocation>
        <location evidence="1">Membrane</location>
        <topology evidence="1">Multi-pass membrane protein</topology>
    </subcellularLocation>
</comment>
<evidence type="ECO:0000256" key="10">
    <source>
        <dbReference type="ARBA" id="ARBA00023136"/>
    </source>
</evidence>
<dbReference type="AlphaFoldDB" id="A0A1X0S8C3"/>
<evidence type="ECO:0000256" key="1">
    <source>
        <dbReference type="ARBA" id="ARBA00004141"/>
    </source>
</evidence>
<dbReference type="PANTHER" id="PTHR13906">
    <property type="entry name" value="PORCUPINE"/>
    <property type="match status" value="1"/>
</dbReference>
<evidence type="ECO:0000256" key="2">
    <source>
        <dbReference type="ARBA" id="ARBA00004240"/>
    </source>
</evidence>
<dbReference type="EMBL" id="KV921291">
    <property type="protein sequence ID" value="ORE20597.1"/>
    <property type="molecule type" value="Genomic_DNA"/>
</dbReference>
<name>A0A1X0S8C3_RHIZD</name>
<evidence type="ECO:0000256" key="16">
    <source>
        <dbReference type="ARBA" id="ARBA00038923"/>
    </source>
</evidence>
<gene>
    <name evidence="19" type="ORF">BCV71DRAFT_261877</name>
</gene>
<keyword evidence="5" id="KW-0808">Transferase</keyword>